<dbReference type="Proteomes" id="UP000747542">
    <property type="component" value="Unassembled WGS sequence"/>
</dbReference>
<dbReference type="EMBL" id="JAHLQT010023849">
    <property type="protein sequence ID" value="KAG7165713.1"/>
    <property type="molecule type" value="Genomic_DNA"/>
</dbReference>
<evidence type="ECO:0000313" key="2">
    <source>
        <dbReference type="EMBL" id="KAG7165713.1"/>
    </source>
</evidence>
<feature type="region of interest" description="Disordered" evidence="1">
    <location>
        <begin position="33"/>
        <end position="60"/>
    </location>
</feature>
<reference evidence="2" key="1">
    <citation type="journal article" date="2021" name="Sci. Adv.">
        <title>The American lobster genome reveals insights on longevity, neural, and immune adaptations.</title>
        <authorList>
            <person name="Polinski J.M."/>
            <person name="Zimin A.V."/>
            <person name="Clark K.F."/>
            <person name="Kohn A.B."/>
            <person name="Sadowski N."/>
            <person name="Timp W."/>
            <person name="Ptitsyn A."/>
            <person name="Khanna P."/>
            <person name="Romanova D.Y."/>
            <person name="Williams P."/>
            <person name="Greenwood S.J."/>
            <person name="Moroz L.L."/>
            <person name="Walt D.R."/>
            <person name="Bodnar A.G."/>
        </authorList>
    </citation>
    <scope>NUCLEOTIDE SEQUENCE</scope>
    <source>
        <strain evidence="2">GMGI-L3</strain>
    </source>
</reference>
<organism evidence="2 3">
    <name type="scientific">Homarus americanus</name>
    <name type="common">American lobster</name>
    <dbReference type="NCBI Taxonomy" id="6706"/>
    <lineage>
        <taxon>Eukaryota</taxon>
        <taxon>Metazoa</taxon>
        <taxon>Ecdysozoa</taxon>
        <taxon>Arthropoda</taxon>
        <taxon>Crustacea</taxon>
        <taxon>Multicrustacea</taxon>
        <taxon>Malacostraca</taxon>
        <taxon>Eumalacostraca</taxon>
        <taxon>Eucarida</taxon>
        <taxon>Decapoda</taxon>
        <taxon>Pleocyemata</taxon>
        <taxon>Astacidea</taxon>
        <taxon>Nephropoidea</taxon>
        <taxon>Nephropidae</taxon>
        <taxon>Homarus</taxon>
    </lineage>
</organism>
<evidence type="ECO:0000256" key="1">
    <source>
        <dbReference type="SAM" id="MobiDB-lite"/>
    </source>
</evidence>
<proteinExistence type="predicted"/>
<evidence type="ECO:0000313" key="3">
    <source>
        <dbReference type="Proteomes" id="UP000747542"/>
    </source>
</evidence>
<protein>
    <submittedName>
        <fullName evidence="2">Uncharacterized protein</fullName>
    </submittedName>
</protein>
<comment type="caution">
    <text evidence="2">The sequence shown here is derived from an EMBL/GenBank/DDBJ whole genome shotgun (WGS) entry which is preliminary data.</text>
</comment>
<sequence>MVYRSTSWWWRPGRGRHAVRRGWWCMWWTRTITPPPSRGRYTRHRSLKRTTDTSPRPYSR</sequence>
<name>A0A8J5MVU9_HOMAM</name>
<gene>
    <name evidence="2" type="ORF">Hamer_G023660</name>
</gene>
<dbReference type="AlphaFoldDB" id="A0A8J5MVU9"/>
<accession>A0A8J5MVU9</accession>
<keyword evidence="3" id="KW-1185">Reference proteome</keyword>